<dbReference type="InterPro" id="IPR026904">
    <property type="entry name" value="MnmG_C"/>
</dbReference>
<keyword evidence="8" id="KW-0520">NAD</keyword>
<dbReference type="Proteomes" id="UP000885931">
    <property type="component" value="Unassembled WGS sequence"/>
</dbReference>
<feature type="domain" description="tRNA uridine 5-carboxymethylaminomethyl modification enzyme C-terminal subdomain" evidence="11">
    <location>
        <begin position="280"/>
        <end position="351"/>
    </location>
</feature>
<evidence type="ECO:0000256" key="7">
    <source>
        <dbReference type="ARBA" id="ARBA00022827"/>
    </source>
</evidence>
<evidence type="ECO:0000256" key="8">
    <source>
        <dbReference type="ARBA" id="ARBA00023027"/>
    </source>
</evidence>
<comment type="cofactor">
    <cofactor evidence="1">
        <name>FAD</name>
        <dbReference type="ChEBI" id="CHEBI:57692"/>
    </cofactor>
</comment>
<keyword evidence="6" id="KW-0819">tRNA processing</keyword>
<dbReference type="Pfam" id="PF13932">
    <property type="entry name" value="SAM_GIDA_C"/>
    <property type="match status" value="1"/>
</dbReference>
<evidence type="ECO:0000313" key="12">
    <source>
        <dbReference type="EMBL" id="HDM90797.1"/>
    </source>
</evidence>
<dbReference type="FunFam" id="3.50.50.60:FF:000002">
    <property type="entry name" value="tRNA uridine 5-carboxymethylaminomethyl modification enzyme MnmG"/>
    <property type="match status" value="1"/>
</dbReference>
<comment type="similarity">
    <text evidence="3">Belongs to the MnmG family.</text>
</comment>
<gene>
    <name evidence="12" type="primary">mnmG</name>
    <name evidence="12" type="ORF">ENG67_06300</name>
</gene>
<dbReference type="AlphaFoldDB" id="A0A7C0XDT4"/>
<evidence type="ECO:0000256" key="4">
    <source>
        <dbReference type="ARBA" id="ARBA00020461"/>
    </source>
</evidence>
<evidence type="ECO:0000259" key="11">
    <source>
        <dbReference type="SMART" id="SM01228"/>
    </source>
</evidence>
<dbReference type="InterPro" id="IPR020595">
    <property type="entry name" value="MnmG-rel_CS"/>
</dbReference>
<name>A0A7C0XDT4_UNCW3</name>
<protein>
    <recommendedName>
        <fullName evidence="4">tRNA uridine 5-carboxymethylaminomethyl modification enzyme MnmG</fullName>
    </recommendedName>
    <alternativeName>
        <fullName evidence="10">Glucose-inhibited division protein A</fullName>
    </alternativeName>
</protein>
<reference evidence="12" key="1">
    <citation type="journal article" date="2020" name="mSystems">
        <title>Genome- and Community-Level Interaction Insights into Carbon Utilization and Element Cycling Functions of Hydrothermarchaeota in Hydrothermal Sediment.</title>
        <authorList>
            <person name="Zhou Z."/>
            <person name="Liu Y."/>
            <person name="Xu W."/>
            <person name="Pan J."/>
            <person name="Luo Z.H."/>
            <person name="Li M."/>
        </authorList>
    </citation>
    <scope>NUCLEOTIDE SEQUENCE [LARGE SCALE GENOMIC DNA]</scope>
    <source>
        <strain evidence="12">HyVt-237</strain>
    </source>
</reference>
<dbReference type="SUPFAM" id="SSF51905">
    <property type="entry name" value="FAD/NAD(P)-binding domain"/>
    <property type="match status" value="1"/>
</dbReference>
<proteinExistence type="inferred from homology"/>
<dbReference type="GO" id="GO:0050660">
    <property type="term" value="F:flavin adenine dinucleotide binding"/>
    <property type="evidence" value="ECO:0007669"/>
    <property type="project" value="InterPro"/>
</dbReference>
<dbReference type="Gene3D" id="3.50.50.60">
    <property type="entry name" value="FAD/NAD(P)-binding domain"/>
    <property type="match status" value="1"/>
</dbReference>
<keyword evidence="7" id="KW-0274">FAD</keyword>
<evidence type="ECO:0000256" key="6">
    <source>
        <dbReference type="ARBA" id="ARBA00022694"/>
    </source>
</evidence>
<feature type="non-terminal residue" evidence="12">
    <location>
        <position position="1"/>
    </location>
</feature>
<dbReference type="GO" id="GO:0030488">
    <property type="term" value="P:tRNA methylation"/>
    <property type="evidence" value="ECO:0007669"/>
    <property type="project" value="TreeGrafter"/>
</dbReference>
<dbReference type="SMART" id="SM01228">
    <property type="entry name" value="GIDA_assoc_3"/>
    <property type="match status" value="1"/>
</dbReference>
<dbReference type="Pfam" id="PF01134">
    <property type="entry name" value="GIDA"/>
    <property type="match status" value="1"/>
</dbReference>
<dbReference type="InterPro" id="IPR002218">
    <property type="entry name" value="MnmG-rel"/>
</dbReference>
<evidence type="ECO:0000256" key="1">
    <source>
        <dbReference type="ARBA" id="ARBA00001974"/>
    </source>
</evidence>
<dbReference type="InterPro" id="IPR049312">
    <property type="entry name" value="GIDA_C_N"/>
</dbReference>
<sequence>RSPLYTGKIVGKGPRYCPSIEVKIVEFPDVSSHRVILEPEGRGTCEFYLNGLATSIPEDYQIKMLRSIPGLEKVRILRPGYAIEYDYVDPRELYPWLETKKIRGLFLAGQINGTSGYEEAAAQGIIAGINAALRAQGSDVFVLKRSESYIGVLIDDLVTKGTDEPYRMFTSRAEYRLILRMDNARDRLMHYGRKFGLIREEEYQAFLREKETWEREIERLKKTRIHWKEIRERLGLPDIRDSLTLYELLKRPEISYDDLIKAGYGVEFPIHVRERVEIEVKYEGYIRRMLREVEKMEKMEREKIPPDFDYSRVDGLSSEAKEKLTKTRPLSLGQASRIPGVSPSDVLAIHYFLLKEREKQRKREKRKKAE</sequence>
<dbReference type="FunFam" id="1.10.150.570:FF:000001">
    <property type="entry name" value="tRNA uridine 5-carboxymethylaminomethyl modification enzyme MnmG"/>
    <property type="match status" value="1"/>
</dbReference>
<accession>A0A7C0XDT4</accession>
<dbReference type="InterPro" id="IPR044920">
    <property type="entry name" value="MnmG_C_subdom_sf"/>
</dbReference>
<dbReference type="GO" id="GO:0005829">
    <property type="term" value="C:cytosol"/>
    <property type="evidence" value="ECO:0007669"/>
    <property type="project" value="TreeGrafter"/>
</dbReference>
<comment type="function">
    <text evidence="2">NAD-binding protein involved in the addition of a carboxymethylaminomethyl (cmnm) group at the wobble position (U34) of certain tRNAs, forming tRNA-cmnm(5)s(2)U34.</text>
</comment>
<dbReference type="InterPro" id="IPR047001">
    <property type="entry name" value="MnmG_C_subdom"/>
</dbReference>
<evidence type="ECO:0000256" key="2">
    <source>
        <dbReference type="ARBA" id="ARBA00003717"/>
    </source>
</evidence>
<keyword evidence="5" id="KW-0285">Flavoprotein</keyword>
<evidence type="ECO:0000256" key="5">
    <source>
        <dbReference type="ARBA" id="ARBA00022630"/>
    </source>
</evidence>
<dbReference type="EMBL" id="DRBW01000231">
    <property type="protein sequence ID" value="HDM90797.1"/>
    <property type="molecule type" value="Genomic_DNA"/>
</dbReference>
<dbReference type="PROSITE" id="PS01281">
    <property type="entry name" value="GIDA_2"/>
    <property type="match status" value="1"/>
</dbReference>
<dbReference type="Gene3D" id="1.10.10.1800">
    <property type="entry name" value="tRNA uridine 5-carboxymethylaminomethyl modification enzyme MnmG/GidA"/>
    <property type="match status" value="1"/>
</dbReference>
<dbReference type="PANTHER" id="PTHR11806">
    <property type="entry name" value="GLUCOSE INHIBITED DIVISION PROTEIN A"/>
    <property type="match status" value="1"/>
</dbReference>
<dbReference type="Pfam" id="PF21680">
    <property type="entry name" value="GIDA_C_1st"/>
    <property type="match status" value="1"/>
</dbReference>
<comment type="caution">
    <text evidence="12">The sequence shown here is derived from an EMBL/GenBank/DDBJ whole genome shotgun (WGS) entry which is preliminary data.</text>
</comment>
<dbReference type="InterPro" id="IPR040131">
    <property type="entry name" value="MnmG_N"/>
</dbReference>
<dbReference type="PANTHER" id="PTHR11806:SF0">
    <property type="entry name" value="PROTEIN MTO1 HOMOLOG, MITOCHONDRIAL"/>
    <property type="match status" value="1"/>
</dbReference>
<evidence type="ECO:0000256" key="9">
    <source>
        <dbReference type="ARBA" id="ARBA00025948"/>
    </source>
</evidence>
<evidence type="ECO:0000256" key="10">
    <source>
        <dbReference type="ARBA" id="ARBA00031800"/>
    </source>
</evidence>
<comment type="subunit">
    <text evidence="9">Homodimer. Heterotetramer of two MnmE and two MnmG subunits.</text>
</comment>
<dbReference type="InterPro" id="IPR036188">
    <property type="entry name" value="FAD/NAD-bd_sf"/>
</dbReference>
<organism evidence="12">
    <name type="scientific">candidate division WOR-3 bacterium</name>
    <dbReference type="NCBI Taxonomy" id="2052148"/>
    <lineage>
        <taxon>Bacteria</taxon>
        <taxon>Bacteria division WOR-3</taxon>
    </lineage>
</organism>
<dbReference type="GO" id="GO:0002098">
    <property type="term" value="P:tRNA wobble uridine modification"/>
    <property type="evidence" value="ECO:0007669"/>
    <property type="project" value="TreeGrafter"/>
</dbReference>
<evidence type="ECO:0000256" key="3">
    <source>
        <dbReference type="ARBA" id="ARBA00007653"/>
    </source>
</evidence>
<dbReference type="Gene3D" id="1.10.150.570">
    <property type="entry name" value="GidA associated domain, C-terminal subdomain"/>
    <property type="match status" value="1"/>
</dbReference>